<comment type="similarity">
    <text evidence="2">Belongs to the CitM (TC 2.A.11) transporter family.</text>
</comment>
<dbReference type="EMBL" id="LDZY01000018">
    <property type="protein sequence ID" value="KLU64058.1"/>
    <property type="molecule type" value="Genomic_DNA"/>
</dbReference>
<feature type="transmembrane region" description="Helical" evidence="8">
    <location>
        <begin position="400"/>
        <end position="421"/>
    </location>
</feature>
<dbReference type="InterPro" id="IPR000802">
    <property type="entry name" value="Arsenical_pump_ArsB"/>
</dbReference>
<feature type="transmembrane region" description="Helical" evidence="8">
    <location>
        <begin position="54"/>
        <end position="80"/>
    </location>
</feature>
<evidence type="ECO:0000256" key="7">
    <source>
        <dbReference type="ARBA" id="ARBA00023136"/>
    </source>
</evidence>
<feature type="transmembrane region" description="Helical" evidence="8">
    <location>
        <begin position="171"/>
        <end position="193"/>
    </location>
</feature>
<dbReference type="RefSeq" id="WP_047811818.1">
    <property type="nucleotide sequence ID" value="NZ_LDZY01000018.1"/>
</dbReference>
<dbReference type="InterPro" id="IPR051475">
    <property type="entry name" value="Diverse_Ion_Transporter"/>
</dbReference>
<dbReference type="PANTHER" id="PTHR43568">
    <property type="entry name" value="P PROTEIN"/>
    <property type="match status" value="1"/>
</dbReference>
<evidence type="ECO:0000256" key="1">
    <source>
        <dbReference type="ARBA" id="ARBA00004651"/>
    </source>
</evidence>
<evidence type="ECO:0000256" key="3">
    <source>
        <dbReference type="ARBA" id="ARBA00022448"/>
    </source>
</evidence>
<accession>A0A0J1FM79</accession>
<keyword evidence="7 8" id="KW-0472">Membrane</keyword>
<feature type="transmembrane region" description="Helical" evidence="8">
    <location>
        <begin position="226"/>
        <end position="257"/>
    </location>
</feature>
<evidence type="ECO:0000256" key="2">
    <source>
        <dbReference type="ARBA" id="ARBA00009843"/>
    </source>
</evidence>
<dbReference type="PRINTS" id="PR00758">
    <property type="entry name" value="ARSENICPUMP"/>
</dbReference>
<dbReference type="GO" id="GO:0005886">
    <property type="term" value="C:plasma membrane"/>
    <property type="evidence" value="ECO:0007669"/>
    <property type="project" value="UniProtKB-SubCell"/>
</dbReference>
<dbReference type="STRING" id="476652.DEAC_c40520"/>
<feature type="domain" description="Citrate transporter-like" evidence="9">
    <location>
        <begin position="14"/>
        <end position="366"/>
    </location>
</feature>
<dbReference type="Pfam" id="PF03600">
    <property type="entry name" value="CitMHS"/>
    <property type="match status" value="1"/>
</dbReference>
<comment type="caution">
    <text evidence="10">The sequence shown here is derived from an EMBL/GenBank/DDBJ whole genome shotgun (WGS) entry which is preliminary data.</text>
</comment>
<evidence type="ECO:0000256" key="8">
    <source>
        <dbReference type="SAM" id="Phobius"/>
    </source>
</evidence>
<protein>
    <submittedName>
        <fullName evidence="10">Inner membrane protein YbiR</fullName>
    </submittedName>
</protein>
<reference evidence="10 11" key="1">
    <citation type="submission" date="2015-06" db="EMBL/GenBank/DDBJ databases">
        <title>Draft genome of the moderately acidophilic sulfate reducer Candidatus Desulfosporosinus acididurans strain M1.</title>
        <authorList>
            <person name="Poehlein A."/>
            <person name="Petzsch P."/>
            <person name="Johnson B.D."/>
            <person name="Schloemann M."/>
            <person name="Daniel R."/>
            <person name="Muehling M."/>
        </authorList>
    </citation>
    <scope>NUCLEOTIDE SEQUENCE [LARGE SCALE GENOMIC DNA]</scope>
    <source>
        <strain evidence="10 11">M1</strain>
    </source>
</reference>
<proteinExistence type="inferred from homology"/>
<dbReference type="GO" id="GO:0015105">
    <property type="term" value="F:arsenite transmembrane transporter activity"/>
    <property type="evidence" value="ECO:0007669"/>
    <property type="project" value="InterPro"/>
</dbReference>
<evidence type="ECO:0000259" key="9">
    <source>
        <dbReference type="Pfam" id="PF03600"/>
    </source>
</evidence>
<dbReference type="CDD" id="cd01116">
    <property type="entry name" value="P_permease"/>
    <property type="match status" value="1"/>
</dbReference>
<dbReference type="PANTHER" id="PTHR43568:SF1">
    <property type="entry name" value="P PROTEIN"/>
    <property type="match status" value="1"/>
</dbReference>
<evidence type="ECO:0000256" key="5">
    <source>
        <dbReference type="ARBA" id="ARBA00022692"/>
    </source>
</evidence>
<evidence type="ECO:0000313" key="11">
    <source>
        <dbReference type="Proteomes" id="UP000036356"/>
    </source>
</evidence>
<keyword evidence="4" id="KW-1003">Cell membrane</keyword>
<keyword evidence="6 8" id="KW-1133">Transmembrane helix</keyword>
<comment type="subcellular location">
    <subcellularLocation>
        <location evidence="1">Cell membrane</location>
        <topology evidence="1">Multi-pass membrane protein</topology>
    </subcellularLocation>
</comment>
<keyword evidence="5 8" id="KW-0812">Transmembrane</keyword>
<organism evidence="10 11">
    <name type="scientific">Desulfosporosinus acididurans</name>
    <dbReference type="NCBI Taxonomy" id="476652"/>
    <lineage>
        <taxon>Bacteria</taxon>
        <taxon>Bacillati</taxon>
        <taxon>Bacillota</taxon>
        <taxon>Clostridia</taxon>
        <taxon>Eubacteriales</taxon>
        <taxon>Desulfitobacteriaceae</taxon>
        <taxon>Desulfosporosinus</taxon>
    </lineage>
</organism>
<gene>
    <name evidence="10" type="primary">ybiR_2</name>
    <name evidence="10" type="ORF">DEAC_c40520</name>
</gene>
<feature type="transmembrane region" description="Helical" evidence="8">
    <location>
        <begin position="92"/>
        <end position="120"/>
    </location>
</feature>
<dbReference type="PATRIC" id="fig|476652.3.peg.4293"/>
<evidence type="ECO:0000256" key="4">
    <source>
        <dbReference type="ARBA" id="ARBA00022475"/>
    </source>
</evidence>
<feature type="transmembrane region" description="Helical" evidence="8">
    <location>
        <begin position="359"/>
        <end position="388"/>
    </location>
</feature>
<dbReference type="AlphaFoldDB" id="A0A0J1FM79"/>
<dbReference type="Proteomes" id="UP000036356">
    <property type="component" value="Unassembled WGS sequence"/>
</dbReference>
<evidence type="ECO:0000313" key="10">
    <source>
        <dbReference type="EMBL" id="KLU64058.1"/>
    </source>
</evidence>
<feature type="transmembrane region" description="Helical" evidence="8">
    <location>
        <begin position="312"/>
        <end position="339"/>
    </location>
</feature>
<evidence type="ECO:0000256" key="6">
    <source>
        <dbReference type="ARBA" id="ARBA00022989"/>
    </source>
</evidence>
<feature type="transmembrane region" description="Helical" evidence="8">
    <location>
        <begin position="277"/>
        <end position="300"/>
    </location>
</feature>
<dbReference type="InterPro" id="IPR004680">
    <property type="entry name" value="Cit_transptr-like_dom"/>
</dbReference>
<keyword evidence="3" id="KW-0813">Transport</keyword>
<feature type="transmembrane region" description="Helical" evidence="8">
    <location>
        <begin position="25"/>
        <end position="42"/>
    </location>
</feature>
<sequence length="424" mass="46633">MLIWIATGIFLLSYLFIIMEKFPRSVIAVSGAALMIILGIVTQEKAVEHVDWNTLGLLIGMMLIVDLTRRSGVFSFLAIWVSKKVKGNPALLLISLSLLTGILSAFLDNVTTVLLIVPITLSIADELEVDPIPFLFCQILMSNIGGTATLIGDPPNIMIAGQTGLSFMDFILNLAPVILIIIVVILFLFYFIYRQKLITEEALKSKLMLQNEWNEIKDFALLKKCLVVLALVISAFSFHSLLHLETATIALSGAMLLMLWTREEPEDIFLTVEWPTLFFFAGLFVLVGGLVETGVLDRLAQWSISLTGGQPLLTVLLILFISAILSSFLDNIPYVATMIPLIQKLALLSHLTPAQTQPLWWALALGACLGGNGTLVGASANLIVAGIAEKNGLKIRYIQFLKVGFPMMLISIFISAGYLILRYY</sequence>
<keyword evidence="11" id="KW-1185">Reference proteome</keyword>
<name>A0A0J1FM79_9FIRM</name>